<evidence type="ECO:0000313" key="2">
    <source>
        <dbReference type="Proteomes" id="UP000548476"/>
    </source>
</evidence>
<proteinExistence type="predicted"/>
<dbReference type="RefSeq" id="WP_184787837.1">
    <property type="nucleotide sequence ID" value="NZ_BONT01000112.1"/>
</dbReference>
<sequence length="352" mass="37478">MNRLSVLRYRHAAQGLDRPDGRRPLLDLGVQDTPPGSALVALTARGAGTEDTTAVWSHRGAPHLHRREDLPGLAAALLPHSSADALARMAGAAPTLKAAGVDGQEAVGAVAAAMREATTEPRTKGELSALVTAAVDDAYAYHCKGCDSVHVYESLFRLGALPAGLVITPGSRPLTFTRIEEWTVPTAPAGTGELIARFLAFTGPSTHADTAAFLGTAPPRLAEFWPGDLTEVDVDGRRAFLPGDLVDAVEKAERPSAVRLLPPTDAFLLGDRELLLPDKTRRGELFKNLSRRGALLVDAEITGHWQMRTAGKRLDVTVTPFTGLDAETRRRVESEAGLLATARGLADVRVTF</sequence>
<dbReference type="Proteomes" id="UP000548476">
    <property type="component" value="Unassembled WGS sequence"/>
</dbReference>
<dbReference type="PANTHER" id="PTHR38479:SF2">
    <property type="entry name" value="WINGED HELIX DNA-BINDING DOMAIN-CONTAINING PROTEIN"/>
    <property type="match status" value="1"/>
</dbReference>
<dbReference type="Pfam" id="PF06224">
    <property type="entry name" value="AlkZ-like"/>
    <property type="match status" value="1"/>
</dbReference>
<gene>
    <name evidence="1" type="ORF">HNR73_002845</name>
</gene>
<dbReference type="EMBL" id="JACHGT010000005">
    <property type="protein sequence ID" value="MBB6034991.1"/>
    <property type="molecule type" value="Genomic_DNA"/>
</dbReference>
<name>A0A841FCH5_9ACTN</name>
<organism evidence="1 2">
    <name type="scientific">Phytomonospora endophytica</name>
    <dbReference type="NCBI Taxonomy" id="714109"/>
    <lineage>
        <taxon>Bacteria</taxon>
        <taxon>Bacillati</taxon>
        <taxon>Actinomycetota</taxon>
        <taxon>Actinomycetes</taxon>
        <taxon>Micromonosporales</taxon>
        <taxon>Micromonosporaceae</taxon>
        <taxon>Phytomonospora</taxon>
    </lineage>
</organism>
<evidence type="ECO:0000313" key="1">
    <source>
        <dbReference type="EMBL" id="MBB6034991.1"/>
    </source>
</evidence>
<accession>A0A841FCH5</accession>
<dbReference type="AlphaFoldDB" id="A0A841FCH5"/>
<reference evidence="1 2" key="1">
    <citation type="submission" date="2020-08" db="EMBL/GenBank/DDBJ databases">
        <title>Genomic Encyclopedia of Type Strains, Phase IV (KMG-IV): sequencing the most valuable type-strain genomes for metagenomic binning, comparative biology and taxonomic classification.</title>
        <authorList>
            <person name="Goeker M."/>
        </authorList>
    </citation>
    <scope>NUCLEOTIDE SEQUENCE [LARGE SCALE GENOMIC DNA]</scope>
    <source>
        <strain evidence="1 2">YIM 65646</strain>
    </source>
</reference>
<protein>
    <recommendedName>
        <fullName evidence="3">Winged helix DNA-binding domain-containing protein</fullName>
    </recommendedName>
</protein>
<dbReference type="InterPro" id="IPR009351">
    <property type="entry name" value="AlkZ-like"/>
</dbReference>
<evidence type="ECO:0008006" key="3">
    <source>
        <dbReference type="Google" id="ProtNLM"/>
    </source>
</evidence>
<keyword evidence="2" id="KW-1185">Reference proteome</keyword>
<dbReference type="PANTHER" id="PTHR38479">
    <property type="entry name" value="LMO0824 PROTEIN"/>
    <property type="match status" value="1"/>
</dbReference>
<comment type="caution">
    <text evidence="1">The sequence shown here is derived from an EMBL/GenBank/DDBJ whole genome shotgun (WGS) entry which is preliminary data.</text>
</comment>